<dbReference type="Gene3D" id="1.20.5.340">
    <property type="match status" value="1"/>
</dbReference>
<name>Q7XL83_ORYSJ</name>
<dbReference type="GO" id="GO:0015074">
    <property type="term" value="P:DNA integration"/>
    <property type="evidence" value="ECO:0007669"/>
    <property type="project" value="InterPro"/>
</dbReference>
<keyword evidence="2" id="KW-0479">Metal-binding</keyword>
<dbReference type="GO" id="GO:0008270">
    <property type="term" value="F:zinc ion binding"/>
    <property type="evidence" value="ECO:0007669"/>
    <property type="project" value="UniProtKB-KW"/>
</dbReference>
<dbReference type="InterPro" id="IPR001878">
    <property type="entry name" value="Znf_CCHC"/>
</dbReference>
<sequence length="1475" mass="167216">MSNEVNHVGKAPMFNGTNYSTWKIKMSTHLKAMSFYIWSIVDVGFAITGTPLTEIDHRNLQLNAQAMNALFNSLSQEEFDRVSNLETAYEIWNKLAEIHEGTSEYKDAKLHFLKIQYETFSMLPHESVNDMYGRLNVIVNDLKGLGANYTDLEVAQKMLRALSEKYETLVTMLINSDMSRMTPASLLGKINTNDMYKLKKKEMKEASPSKKCIALQAEVEDKSKSKVNEVNEDLEEEMVLLARKFNDLLGRRKERGRGSNSNRRRNRRPNKTLSNLRCFECGEKGHFASKCPSKDDDGDKSSKKKSGGYKLMKKLKKEGKKIEAFIGEWDSNEESSASSGFEEQCSDDASSKKKKMAVVAIKEAPSLFAPLCLMAKGSSKVTSLSDSESDDDCDDVSYDELVSMFEELHAYSEKEIVKFKALKKDHASLEVLYEELKTSHERLTISHEKLKEAHDNLLSTTQHGAHIDIGISCNLLDDSATCHIAHVASSSISTSCDDLMDMPSPSSSSSSCVSICDASLIVENNELKRDLDSFQRRVRNLLTMPLVLSRAMVNYRTGGSHWVLDSGCTQHMTGDRAMFTIFEVGGHEQEKVTFGDNSKGKLFKKFAKRAQNEFSCTLVKIRSDNGSEFKNTNIEDYCDDLGIKHELSATYSPQQNGVVERLYLHRLLKKTSYELIVGRKPNVAYFRVFGCKCYIYRKGVRLTKFESRCDEGFLLGYASNSKAYRVYNKNKGIVEETADVQFDETNGSQEGHENLDDVGDEGLMRAMKNMPIGDVKPIEVEDKSSTSTQDEPSTSASPSQAQVEVEEEKAQDPPMPPRIHTALSKDHSIDQVLGDINEALCNPDWMNAMHEELNNFARNKVWTLVERPRDHNVIGTKWIFRNKQDENGLVVRNKARLVAQGFTQVEGLDFGETFAPVARLEAIRILLAFTSCFDIKLFQMDVKSAFLNGEIAELVFVEQPPGFEDPKNPNHVYKLSKALYGLKQAPRAWYEILRDFLLSKDFKIGKVDTTLFTKIIGDDFFVCQIYVDDIIFGSTNEVFCKEFGDMMSREFEMSMIGELSFFLGLQIKQLKDGTFVSQTKYIKDLLKRFGLEDAKPIKTPMATNGHLDLDEGAMPPRTRHSRREPTPDPVSENEDSSGDEYVQSDDDNMENVEGDEIESVYAQVYANKAFAEHKWISWRHIGETPEFENLQEMFQTVGIDRIVTMKQPFDEDLIQQFYATVWVSGNCDAMKWMSGSLRCSINRREFKELLHIRFNNGDDLHDEHTHNPFPIDHFSQFYEEGGRHTLERWREIAISKGTIGQGIYYAPYIMRLIQSKLGQIGHNLKEHKEYKPRLQLSSPRAPRVRQPTFDQGASSSVVPPPPPHGYDPSAFFHPQYAYFGMQPNEYFNPVLGAINTLSESIQRLSTGHEALHEDVRGLRTDVGNLNTSVGRLHARVGVLDSRVQTLESTQAFVYHRRHDASHPSTSARPPSPPQE</sequence>
<feature type="domain" description="Integrase catalytic" evidence="9">
    <location>
        <begin position="541"/>
        <end position="662"/>
    </location>
</feature>
<dbReference type="EMBL" id="AL731642">
    <property type="protein sequence ID" value="CAE05272.1"/>
    <property type="molecule type" value="Genomic_DNA"/>
</dbReference>
<evidence type="ECO:0000313" key="10">
    <source>
        <dbReference type="EMBL" id="CAE05272.1"/>
    </source>
</evidence>
<dbReference type="InterPro" id="IPR043502">
    <property type="entry name" value="DNA/RNA_pol_sf"/>
</dbReference>
<proteinExistence type="predicted"/>
<feature type="compositionally biased region" description="Polar residues" evidence="7">
    <location>
        <begin position="785"/>
        <end position="802"/>
    </location>
</feature>
<keyword evidence="5" id="KW-0863">Zinc-finger</keyword>
<evidence type="ECO:0000256" key="7">
    <source>
        <dbReference type="SAM" id="MobiDB-lite"/>
    </source>
</evidence>
<dbReference type="Gene3D" id="4.10.60.10">
    <property type="entry name" value="Zinc finger, CCHC-type"/>
    <property type="match status" value="1"/>
</dbReference>
<dbReference type="InterPro" id="IPR057670">
    <property type="entry name" value="SH3_retrovirus"/>
</dbReference>
<evidence type="ECO:0000256" key="6">
    <source>
        <dbReference type="SAM" id="Coils"/>
    </source>
</evidence>
<feature type="region of interest" description="Disordered" evidence="7">
    <location>
        <begin position="251"/>
        <end position="270"/>
    </location>
</feature>
<dbReference type="InterPro" id="IPR039537">
    <property type="entry name" value="Retrotran_Ty1/copia-like"/>
</dbReference>
<dbReference type="InterPro" id="IPR036875">
    <property type="entry name" value="Znf_CCHC_sf"/>
</dbReference>
<dbReference type="SUPFAM" id="SSF53098">
    <property type="entry name" value="Ribonuclease H-like"/>
    <property type="match status" value="1"/>
</dbReference>
<dbReference type="Pfam" id="PF00098">
    <property type="entry name" value="zf-CCHC"/>
    <property type="match status" value="1"/>
</dbReference>
<feature type="compositionally biased region" description="Acidic residues" evidence="7">
    <location>
        <begin position="1131"/>
        <end position="1147"/>
    </location>
</feature>
<dbReference type="InterPro" id="IPR054722">
    <property type="entry name" value="PolX-like_BBD"/>
</dbReference>
<keyword evidence="5" id="KW-0862">Zinc</keyword>
<dbReference type="InterPro" id="IPR013103">
    <property type="entry name" value="RVT_2"/>
</dbReference>
<dbReference type="GO" id="GO:0006508">
    <property type="term" value="P:proteolysis"/>
    <property type="evidence" value="ECO:0007669"/>
    <property type="project" value="UniProtKB-KW"/>
</dbReference>
<keyword evidence="4" id="KW-0378">Hydrolase</keyword>
<gene>
    <name evidence="10" type="primary">OSJNBb0014D23.6</name>
</gene>
<dbReference type="InterPro" id="IPR012337">
    <property type="entry name" value="RNaseH-like_sf"/>
</dbReference>
<dbReference type="InterPro" id="IPR001584">
    <property type="entry name" value="Integrase_cat-core"/>
</dbReference>
<feature type="region of interest" description="Disordered" evidence="7">
    <location>
        <begin position="1100"/>
        <end position="1147"/>
    </location>
</feature>
<dbReference type="GO" id="GO:0004190">
    <property type="term" value="F:aspartic-type endopeptidase activity"/>
    <property type="evidence" value="ECO:0007669"/>
    <property type="project" value="UniProtKB-KW"/>
</dbReference>
<evidence type="ECO:0000256" key="4">
    <source>
        <dbReference type="ARBA" id="ARBA00022801"/>
    </source>
</evidence>
<evidence type="ECO:0000259" key="9">
    <source>
        <dbReference type="PROSITE" id="PS50994"/>
    </source>
</evidence>
<feature type="region of interest" description="Disordered" evidence="7">
    <location>
        <begin position="781"/>
        <end position="819"/>
    </location>
</feature>
<evidence type="ECO:0000256" key="2">
    <source>
        <dbReference type="ARBA" id="ARBA00022723"/>
    </source>
</evidence>
<evidence type="ECO:0000256" key="3">
    <source>
        <dbReference type="ARBA" id="ARBA00022750"/>
    </source>
</evidence>
<feature type="coiled-coil region" evidence="6">
    <location>
        <begin position="224"/>
        <end position="251"/>
    </location>
</feature>
<evidence type="ECO:0000256" key="1">
    <source>
        <dbReference type="ARBA" id="ARBA00022670"/>
    </source>
</evidence>
<dbReference type="SUPFAM" id="SSF56672">
    <property type="entry name" value="DNA/RNA polymerases"/>
    <property type="match status" value="1"/>
</dbReference>
<feature type="region of interest" description="Disordered" evidence="7">
    <location>
        <begin position="1455"/>
        <end position="1475"/>
    </location>
</feature>
<dbReference type="Pfam" id="PF22936">
    <property type="entry name" value="Pol_BBD"/>
    <property type="match status" value="1"/>
</dbReference>
<dbReference type="GO" id="GO:0003676">
    <property type="term" value="F:nucleic acid binding"/>
    <property type="evidence" value="ECO:0007669"/>
    <property type="project" value="InterPro"/>
</dbReference>
<organism evidence="10 11">
    <name type="scientific">Oryza sativa subsp. japonica</name>
    <name type="common">Rice</name>
    <dbReference type="NCBI Taxonomy" id="39947"/>
    <lineage>
        <taxon>Eukaryota</taxon>
        <taxon>Viridiplantae</taxon>
        <taxon>Streptophyta</taxon>
        <taxon>Embryophyta</taxon>
        <taxon>Tracheophyta</taxon>
        <taxon>Spermatophyta</taxon>
        <taxon>Magnoliopsida</taxon>
        <taxon>Liliopsida</taxon>
        <taxon>Poales</taxon>
        <taxon>Poaceae</taxon>
        <taxon>BOP clade</taxon>
        <taxon>Oryzoideae</taxon>
        <taxon>Oryzeae</taxon>
        <taxon>Oryzinae</taxon>
        <taxon>Oryza</taxon>
        <taxon>Oryza sativa</taxon>
    </lineage>
</organism>
<feature type="region of interest" description="Disordered" evidence="7">
    <location>
        <begin position="1331"/>
        <end position="1360"/>
    </location>
</feature>
<keyword evidence="3" id="KW-0064">Aspartyl protease</keyword>
<evidence type="ECO:0000256" key="5">
    <source>
        <dbReference type="PROSITE-ProRule" id="PRU00047"/>
    </source>
</evidence>
<dbReference type="PROSITE" id="PS50158">
    <property type="entry name" value="ZF_CCHC"/>
    <property type="match status" value="1"/>
</dbReference>
<dbReference type="PANTHER" id="PTHR42648:SF21">
    <property type="entry name" value="CYSTEINE-RICH RLK (RECEPTOR-LIKE PROTEIN KINASE) 8"/>
    <property type="match status" value="1"/>
</dbReference>
<keyword evidence="6" id="KW-0175">Coiled coil</keyword>
<accession>Q7XL83</accession>
<keyword evidence="1" id="KW-0645">Protease</keyword>
<dbReference type="SUPFAM" id="SSF57756">
    <property type="entry name" value="Retrovirus zinc finger-like domains"/>
    <property type="match status" value="1"/>
</dbReference>
<dbReference type="InterPro" id="IPR036397">
    <property type="entry name" value="RNaseH_sf"/>
</dbReference>
<evidence type="ECO:0000313" key="11">
    <source>
        <dbReference type="Proteomes" id="UP000000763"/>
    </source>
</evidence>
<dbReference type="PROSITE" id="PS50994">
    <property type="entry name" value="INTEGRASE"/>
    <property type="match status" value="1"/>
</dbReference>
<dbReference type="Gene3D" id="3.30.420.10">
    <property type="entry name" value="Ribonuclease H-like superfamily/Ribonuclease H"/>
    <property type="match status" value="1"/>
</dbReference>
<dbReference type="SMART" id="SM00343">
    <property type="entry name" value="ZnF_C2HC"/>
    <property type="match status" value="1"/>
</dbReference>
<reference evidence="11" key="1">
    <citation type="journal article" date="2005" name="Nature">
        <title>The map-based sequence of the rice genome.</title>
        <authorList>
            <consortium name="International rice genome sequencing project (IRGSP)"/>
            <person name="Matsumoto T."/>
            <person name="Wu J."/>
            <person name="Kanamori H."/>
            <person name="Katayose Y."/>
            <person name="Fujisawa M."/>
            <person name="Namiki N."/>
            <person name="Mizuno H."/>
            <person name="Yamamoto K."/>
            <person name="Antonio B.A."/>
            <person name="Baba T."/>
            <person name="Sakata K."/>
            <person name="Nagamura Y."/>
            <person name="Aoki H."/>
            <person name="Arikawa K."/>
            <person name="Arita K."/>
            <person name="Bito T."/>
            <person name="Chiden Y."/>
            <person name="Fujitsuka N."/>
            <person name="Fukunaka R."/>
            <person name="Hamada M."/>
            <person name="Harada C."/>
            <person name="Hayashi A."/>
            <person name="Hijishita S."/>
            <person name="Honda M."/>
            <person name="Hosokawa S."/>
            <person name="Ichikawa Y."/>
            <person name="Idonuma A."/>
            <person name="Iijima M."/>
            <person name="Ikeda M."/>
            <person name="Ikeno M."/>
            <person name="Ito K."/>
            <person name="Ito S."/>
            <person name="Ito T."/>
            <person name="Ito Y."/>
            <person name="Ito Y."/>
            <person name="Iwabuchi A."/>
            <person name="Kamiya K."/>
            <person name="Karasawa W."/>
            <person name="Kurita K."/>
            <person name="Katagiri S."/>
            <person name="Kikuta A."/>
            <person name="Kobayashi H."/>
            <person name="Kobayashi N."/>
            <person name="Machita K."/>
            <person name="Maehara T."/>
            <person name="Masukawa M."/>
            <person name="Mizubayashi T."/>
            <person name="Mukai Y."/>
            <person name="Nagasaki H."/>
            <person name="Nagata Y."/>
            <person name="Naito S."/>
            <person name="Nakashima M."/>
            <person name="Nakama Y."/>
            <person name="Nakamichi Y."/>
            <person name="Nakamura M."/>
            <person name="Meguro A."/>
            <person name="Negishi M."/>
            <person name="Ohta I."/>
            <person name="Ohta T."/>
            <person name="Okamoto M."/>
            <person name="Ono N."/>
            <person name="Saji S."/>
            <person name="Sakaguchi M."/>
            <person name="Sakai K."/>
            <person name="Shibata M."/>
            <person name="Shimokawa T."/>
            <person name="Song J."/>
            <person name="Takazaki Y."/>
            <person name="Terasawa K."/>
            <person name="Tsugane M."/>
            <person name="Tsuji K."/>
            <person name="Ueda S."/>
            <person name="Waki K."/>
            <person name="Yamagata H."/>
            <person name="Yamamoto M."/>
            <person name="Yamamoto S."/>
            <person name="Yamane H."/>
            <person name="Yoshiki S."/>
            <person name="Yoshihara R."/>
            <person name="Yukawa K."/>
            <person name="Zhong H."/>
            <person name="Yano M."/>
            <person name="Yuan Q."/>
            <person name="Ouyang S."/>
            <person name="Liu J."/>
            <person name="Jones K.M."/>
            <person name="Gansberger K."/>
            <person name="Moffat K."/>
            <person name="Hill J."/>
            <person name="Bera J."/>
            <person name="Fadrosh D."/>
            <person name="Jin S."/>
            <person name="Johri S."/>
            <person name="Kim M."/>
            <person name="Overton L."/>
            <person name="Reardon M."/>
            <person name="Tsitrin T."/>
            <person name="Vuong H."/>
            <person name="Weaver B."/>
            <person name="Ciecko A."/>
            <person name="Tallon L."/>
            <person name="Jackson J."/>
            <person name="Pai G."/>
            <person name="Aken S.V."/>
            <person name="Utterback T."/>
            <person name="Reidmuller S."/>
            <person name="Feldblyum T."/>
            <person name="Hsiao J."/>
            <person name="Zismann V."/>
            <person name="Iobst S."/>
            <person name="de Vazeille A.R."/>
            <person name="Buell C.R."/>
            <person name="Ying K."/>
            <person name="Li Y."/>
            <person name="Lu T."/>
            <person name="Huang Y."/>
            <person name="Zhao Q."/>
            <person name="Feng Q."/>
            <person name="Zhang L."/>
            <person name="Zhu J."/>
            <person name="Weng Q."/>
            <person name="Mu J."/>
            <person name="Lu Y."/>
            <person name="Fan D."/>
            <person name="Liu Y."/>
            <person name="Guan J."/>
            <person name="Zhang Y."/>
            <person name="Yu S."/>
            <person name="Liu X."/>
            <person name="Zhang Y."/>
            <person name="Hong G."/>
            <person name="Han B."/>
            <person name="Choisne N."/>
            <person name="Demange N."/>
            <person name="Orjeda G."/>
            <person name="Samain S."/>
            <person name="Cattolico L."/>
            <person name="Pelletier E."/>
            <person name="Couloux A."/>
            <person name="Segurens B."/>
            <person name="Wincker P."/>
            <person name="D'Hont A."/>
            <person name="Scarpelli C."/>
            <person name="Weissenbach J."/>
            <person name="Salanoubat M."/>
            <person name="Quetier F."/>
            <person name="Yu Y."/>
            <person name="Kim H.R."/>
            <person name="Rambo T."/>
            <person name="Currie J."/>
            <person name="Collura K."/>
            <person name="Luo M."/>
            <person name="Yang T."/>
            <person name="Ammiraju J.S.S."/>
            <person name="Engler F."/>
            <person name="Soderlund C."/>
            <person name="Wing R.A."/>
            <person name="Palmer L.E."/>
            <person name="de la Bastide M."/>
            <person name="Spiegel L."/>
            <person name="Nascimento L."/>
            <person name="Zutavern T."/>
            <person name="O'Shaughnessy A."/>
            <person name="Dike S."/>
            <person name="Dedhia N."/>
            <person name="Preston R."/>
            <person name="Balija V."/>
            <person name="McCombie W.R."/>
            <person name="Chow T."/>
            <person name="Chen H."/>
            <person name="Chung M."/>
            <person name="Chen C."/>
            <person name="Shaw J."/>
            <person name="Wu H."/>
            <person name="Hsiao K."/>
            <person name="Chao Y."/>
            <person name="Chu M."/>
            <person name="Cheng C."/>
            <person name="Hour A."/>
            <person name="Lee P."/>
            <person name="Lin S."/>
            <person name="Lin Y."/>
            <person name="Liou J."/>
            <person name="Liu S."/>
            <person name="Hsing Y."/>
            <person name="Raghuvanshi S."/>
            <person name="Mohanty A."/>
            <person name="Bharti A.K."/>
            <person name="Gaur A."/>
            <person name="Gupta V."/>
            <person name="Kumar D."/>
            <person name="Ravi V."/>
            <person name="Vij S."/>
            <person name="Kapur A."/>
            <person name="Khurana P."/>
            <person name="Khurana P."/>
            <person name="Khurana J.P."/>
            <person name="Tyagi A.K."/>
            <person name="Gaikwad K."/>
            <person name="Singh A."/>
            <person name="Dalal V."/>
            <person name="Srivastava S."/>
            <person name="Dixit A."/>
            <person name="Pal A.K."/>
            <person name="Ghazi I.A."/>
            <person name="Yadav M."/>
            <person name="Pandit A."/>
            <person name="Bhargava A."/>
            <person name="Sureshbabu K."/>
            <person name="Batra K."/>
            <person name="Sharma T.R."/>
            <person name="Mohapatra T."/>
            <person name="Singh N.K."/>
            <person name="Messing J."/>
            <person name="Nelson A.B."/>
            <person name="Fuks G."/>
            <person name="Kavchok S."/>
            <person name="Keizer G."/>
            <person name="Linton E."/>
            <person name="Llaca V."/>
            <person name="Song R."/>
            <person name="Tanyolac B."/>
            <person name="Young S."/>
            <person name="Ho-Il K."/>
            <person name="Hahn J.H."/>
            <person name="Sangsakoo G."/>
            <person name="Vanavichit A."/>
            <person name="de Mattos Luiz.A.T."/>
            <person name="Zimmer P.D."/>
            <person name="Malone G."/>
            <person name="Dellagostin O."/>
            <person name="de Oliveira A.C."/>
            <person name="Bevan M."/>
            <person name="Bancroft I."/>
            <person name="Minx P."/>
            <person name="Cordum H."/>
            <person name="Wilson R."/>
            <person name="Cheng Z."/>
            <person name="Jin W."/>
            <person name="Jiang J."/>
            <person name="Leong S.A."/>
            <person name="Iwama H."/>
            <person name="Gojobori T."/>
            <person name="Itoh T."/>
            <person name="Niimura Y."/>
            <person name="Fujii Y."/>
            <person name="Habara T."/>
            <person name="Sakai H."/>
            <person name="Sato Y."/>
            <person name="Wilson G."/>
            <person name="Kumar K."/>
            <person name="McCouch S."/>
            <person name="Juretic N."/>
            <person name="Hoen D."/>
            <person name="Wright S."/>
            <person name="Bruskiewich R."/>
            <person name="Bureau T."/>
            <person name="Miyao A."/>
            <person name="Hirochika H."/>
            <person name="Nishikawa T."/>
            <person name="Kadowaki K."/>
            <person name="Sugiura M."/>
            <person name="Burr B."/>
            <person name="Sasaki T."/>
        </authorList>
    </citation>
    <scope>NUCLEOTIDE SEQUENCE [LARGE SCALE GENOMIC DNA]</scope>
    <source>
        <strain evidence="11">cv. Nipponbare</strain>
    </source>
</reference>
<dbReference type="Pfam" id="PF14223">
    <property type="entry name" value="Retrotran_gag_2"/>
    <property type="match status" value="1"/>
</dbReference>
<evidence type="ECO:0000259" key="8">
    <source>
        <dbReference type="PROSITE" id="PS50158"/>
    </source>
</evidence>
<dbReference type="Proteomes" id="UP000000763">
    <property type="component" value="Chromosome 4"/>
</dbReference>
<dbReference type="PANTHER" id="PTHR42648">
    <property type="entry name" value="TRANSPOSASE, PUTATIVE-RELATED"/>
    <property type="match status" value="1"/>
</dbReference>
<feature type="domain" description="CCHC-type" evidence="8">
    <location>
        <begin position="277"/>
        <end position="293"/>
    </location>
</feature>
<reference evidence="11" key="2">
    <citation type="journal article" date="2008" name="Nucleic Acids Res.">
        <title>The rice annotation project database (RAP-DB): 2008 update.</title>
        <authorList>
            <consortium name="The rice annotation project (RAP)"/>
        </authorList>
    </citation>
    <scope>GENOME REANNOTATION</scope>
    <source>
        <strain evidence="11">cv. Nipponbare</strain>
    </source>
</reference>
<dbReference type="Pfam" id="PF07727">
    <property type="entry name" value="RVT_2"/>
    <property type="match status" value="1"/>
</dbReference>
<dbReference type="Pfam" id="PF25597">
    <property type="entry name" value="SH3_retrovirus"/>
    <property type="match status" value="1"/>
</dbReference>
<protein>
    <submittedName>
        <fullName evidence="10">OSJNBb0014D23.6 protein</fullName>
    </submittedName>
</protein>